<dbReference type="EMBL" id="MFYX01000087">
    <property type="protein sequence ID" value="OGK03551.1"/>
    <property type="molecule type" value="Genomic_DNA"/>
</dbReference>
<protein>
    <submittedName>
        <fullName evidence="1">Uncharacterized protein</fullName>
    </submittedName>
</protein>
<sequence>MKMYKCKVKGTVDSDGCFTCFARKEHDPESMSRVLCKQRNITDEMVVESVFKEEVPTESEAVTV</sequence>
<evidence type="ECO:0000313" key="2">
    <source>
        <dbReference type="Proteomes" id="UP000179243"/>
    </source>
</evidence>
<organism evidence="1 2">
    <name type="scientific">Candidatus Raymondbacteria bacterium RIFOXYD12_FULL_49_13</name>
    <dbReference type="NCBI Taxonomy" id="1817890"/>
    <lineage>
        <taxon>Bacteria</taxon>
        <taxon>Raymondiibacteriota</taxon>
    </lineage>
</organism>
<evidence type="ECO:0000313" key="1">
    <source>
        <dbReference type="EMBL" id="OGK03551.1"/>
    </source>
</evidence>
<reference evidence="1 2" key="1">
    <citation type="journal article" date="2016" name="Nat. Commun.">
        <title>Thousands of microbial genomes shed light on interconnected biogeochemical processes in an aquifer system.</title>
        <authorList>
            <person name="Anantharaman K."/>
            <person name="Brown C.T."/>
            <person name="Hug L.A."/>
            <person name="Sharon I."/>
            <person name="Castelle C.J."/>
            <person name="Probst A.J."/>
            <person name="Thomas B.C."/>
            <person name="Singh A."/>
            <person name="Wilkins M.J."/>
            <person name="Karaoz U."/>
            <person name="Brodie E.L."/>
            <person name="Williams K.H."/>
            <person name="Hubbard S.S."/>
            <person name="Banfield J.F."/>
        </authorList>
    </citation>
    <scope>NUCLEOTIDE SEQUENCE [LARGE SCALE GENOMIC DNA]</scope>
</reference>
<dbReference type="Proteomes" id="UP000179243">
    <property type="component" value="Unassembled WGS sequence"/>
</dbReference>
<dbReference type="AlphaFoldDB" id="A0A1F7FAB4"/>
<gene>
    <name evidence="1" type="ORF">A2519_14435</name>
</gene>
<name>A0A1F7FAB4_UNCRA</name>
<accession>A0A1F7FAB4</accession>
<comment type="caution">
    <text evidence="1">The sequence shown here is derived from an EMBL/GenBank/DDBJ whole genome shotgun (WGS) entry which is preliminary data.</text>
</comment>
<proteinExistence type="predicted"/>